<dbReference type="PANTHER" id="PTHR13505:SF7">
    <property type="entry name" value="TRANSMEMBRANE PROTEIN 208"/>
    <property type="match status" value="1"/>
</dbReference>
<feature type="region of interest" description="Disordered" evidence="7">
    <location>
        <begin position="148"/>
        <end position="171"/>
    </location>
</feature>
<keyword evidence="4" id="KW-0256">Endoplasmic reticulum</keyword>
<evidence type="ECO:0000313" key="9">
    <source>
        <dbReference type="EMBL" id="KPI39974.1"/>
    </source>
</evidence>
<evidence type="ECO:0000256" key="8">
    <source>
        <dbReference type="SAM" id="Phobius"/>
    </source>
</evidence>
<dbReference type="InterPro" id="IPR008506">
    <property type="entry name" value="SND2/TMEM208"/>
</dbReference>
<organism evidence="9 10">
    <name type="scientific">Cyphellophora attinorum</name>
    <dbReference type="NCBI Taxonomy" id="1664694"/>
    <lineage>
        <taxon>Eukaryota</taxon>
        <taxon>Fungi</taxon>
        <taxon>Dikarya</taxon>
        <taxon>Ascomycota</taxon>
        <taxon>Pezizomycotina</taxon>
        <taxon>Eurotiomycetes</taxon>
        <taxon>Chaetothyriomycetidae</taxon>
        <taxon>Chaetothyriales</taxon>
        <taxon>Cyphellophoraceae</taxon>
        <taxon>Cyphellophora</taxon>
    </lineage>
</organism>
<dbReference type="GO" id="GO:0006624">
    <property type="term" value="P:vacuolar protein processing"/>
    <property type="evidence" value="ECO:0007669"/>
    <property type="project" value="TreeGrafter"/>
</dbReference>
<name>A0A0N1HTP5_9EURO</name>
<protein>
    <recommendedName>
        <fullName evidence="11">DUF788 domain-containing protein</fullName>
    </recommendedName>
</protein>
<evidence type="ECO:0000256" key="4">
    <source>
        <dbReference type="ARBA" id="ARBA00022824"/>
    </source>
</evidence>
<keyword evidence="6 8" id="KW-0472">Membrane</keyword>
<feature type="transmembrane region" description="Helical" evidence="8">
    <location>
        <begin position="86"/>
        <end position="107"/>
    </location>
</feature>
<evidence type="ECO:0000313" key="10">
    <source>
        <dbReference type="Proteomes" id="UP000038010"/>
    </source>
</evidence>
<keyword evidence="5 8" id="KW-1133">Transmembrane helix</keyword>
<feature type="transmembrane region" description="Helical" evidence="8">
    <location>
        <begin position="44"/>
        <end position="65"/>
    </location>
</feature>
<dbReference type="PANTHER" id="PTHR13505">
    <property type="entry name" value="TRANSMEMBRANE PROTEIN 208"/>
    <property type="match status" value="1"/>
</dbReference>
<keyword evidence="3 8" id="KW-0812">Transmembrane</keyword>
<evidence type="ECO:0000256" key="2">
    <source>
        <dbReference type="ARBA" id="ARBA00009950"/>
    </source>
</evidence>
<dbReference type="Pfam" id="PF05620">
    <property type="entry name" value="TMEM208_SND2"/>
    <property type="match status" value="1"/>
</dbReference>
<dbReference type="OrthoDB" id="10012212at2759"/>
<dbReference type="AlphaFoldDB" id="A0A0N1HTP5"/>
<comment type="similarity">
    <text evidence="2">Belongs to the TMEM208 family.</text>
</comment>
<evidence type="ECO:0000256" key="3">
    <source>
        <dbReference type="ARBA" id="ARBA00022692"/>
    </source>
</evidence>
<dbReference type="STRING" id="1664694.A0A0N1HTP5"/>
<comment type="subcellular location">
    <subcellularLocation>
        <location evidence="1">Endoplasmic reticulum membrane</location>
        <topology evidence="1">Multi-pass membrane protein</topology>
    </subcellularLocation>
</comment>
<proteinExistence type="inferred from homology"/>
<dbReference type="GeneID" id="28732163"/>
<accession>A0A0N1HTP5</accession>
<gene>
    <name evidence="9" type="ORF">AB675_11436</name>
</gene>
<keyword evidence="10" id="KW-1185">Reference proteome</keyword>
<comment type="caution">
    <text evidence="9">The sequence shown here is derived from an EMBL/GenBank/DDBJ whole genome shotgun (WGS) entry which is preliminary data.</text>
</comment>
<evidence type="ECO:0000256" key="7">
    <source>
        <dbReference type="SAM" id="MobiDB-lite"/>
    </source>
</evidence>
<evidence type="ECO:0008006" key="11">
    <source>
        <dbReference type="Google" id="ProtNLM"/>
    </source>
</evidence>
<sequence length="171" mass="18903">MAKSAAKQLSTRNTARLNQTHLITAALHTIFLLSRFTFRRSLSLTRYTLFCLPATLIEAYLHILATPSYDPEGKIRSAGSDLNEKGLTEFMWDVLYWTWINMVLVVLVGNWGWWAYLVVPGYAAYAIVPTVGGIKGMLSGMGGGGVEGGAAGQSKRQQKMEKRGGQRVAYR</sequence>
<dbReference type="GO" id="GO:0005789">
    <property type="term" value="C:endoplasmic reticulum membrane"/>
    <property type="evidence" value="ECO:0007669"/>
    <property type="project" value="UniProtKB-SubCell"/>
</dbReference>
<reference evidence="9 10" key="1">
    <citation type="submission" date="2015-06" db="EMBL/GenBank/DDBJ databases">
        <title>Draft genome of the ant-associated black yeast Phialophora attae CBS 131958.</title>
        <authorList>
            <person name="Moreno L.F."/>
            <person name="Stielow B.J."/>
            <person name="de Hoog S."/>
            <person name="Vicente V.A."/>
            <person name="Weiss V.A."/>
            <person name="de Vries M."/>
            <person name="Cruz L.M."/>
            <person name="Souza E.M."/>
        </authorList>
    </citation>
    <scope>NUCLEOTIDE SEQUENCE [LARGE SCALE GENOMIC DNA]</scope>
    <source>
        <strain evidence="9 10">CBS 131958</strain>
    </source>
</reference>
<evidence type="ECO:0000256" key="5">
    <source>
        <dbReference type="ARBA" id="ARBA00022989"/>
    </source>
</evidence>
<evidence type="ECO:0000256" key="1">
    <source>
        <dbReference type="ARBA" id="ARBA00004477"/>
    </source>
</evidence>
<evidence type="ECO:0000256" key="6">
    <source>
        <dbReference type="ARBA" id="ARBA00023136"/>
    </source>
</evidence>
<dbReference type="GO" id="GO:0005773">
    <property type="term" value="C:vacuole"/>
    <property type="evidence" value="ECO:0007669"/>
    <property type="project" value="GOC"/>
</dbReference>
<dbReference type="VEuPathDB" id="FungiDB:AB675_11436"/>
<dbReference type="EMBL" id="LFJN01000013">
    <property type="protein sequence ID" value="KPI39974.1"/>
    <property type="molecule type" value="Genomic_DNA"/>
</dbReference>
<dbReference type="RefSeq" id="XP_017999937.1">
    <property type="nucleotide sequence ID" value="XM_018140282.1"/>
</dbReference>
<dbReference type="Proteomes" id="UP000038010">
    <property type="component" value="Unassembled WGS sequence"/>
</dbReference>